<dbReference type="AlphaFoldDB" id="A0A914DQP6"/>
<reference evidence="2" key="1">
    <citation type="submission" date="2022-11" db="UniProtKB">
        <authorList>
            <consortium name="WormBaseParasite"/>
        </authorList>
    </citation>
    <scope>IDENTIFICATION</scope>
</reference>
<accession>A0A914DQP6</accession>
<name>A0A914DQP6_9BILA</name>
<proteinExistence type="predicted"/>
<evidence type="ECO:0000313" key="2">
    <source>
        <dbReference type="WBParaSite" id="ACRNAN_scaffold33372.g28129.t1"/>
    </source>
</evidence>
<organism evidence="1 2">
    <name type="scientific">Acrobeloides nanus</name>
    <dbReference type="NCBI Taxonomy" id="290746"/>
    <lineage>
        <taxon>Eukaryota</taxon>
        <taxon>Metazoa</taxon>
        <taxon>Ecdysozoa</taxon>
        <taxon>Nematoda</taxon>
        <taxon>Chromadorea</taxon>
        <taxon>Rhabditida</taxon>
        <taxon>Tylenchina</taxon>
        <taxon>Cephalobomorpha</taxon>
        <taxon>Cephaloboidea</taxon>
        <taxon>Cephalobidae</taxon>
        <taxon>Acrobeloides</taxon>
    </lineage>
</organism>
<evidence type="ECO:0000313" key="1">
    <source>
        <dbReference type="Proteomes" id="UP000887540"/>
    </source>
</evidence>
<sequence>MDRNIVLQLAVSLSIQKASTLSEIMRAWVQIATVLYQDIGNAFAFGSIMNALKSEL</sequence>
<keyword evidence="1" id="KW-1185">Reference proteome</keyword>
<protein>
    <submittedName>
        <fullName evidence="2">Uncharacterized protein</fullName>
    </submittedName>
</protein>
<dbReference type="WBParaSite" id="ACRNAN_scaffold33372.g28129.t1">
    <property type="protein sequence ID" value="ACRNAN_scaffold33372.g28129.t1"/>
    <property type="gene ID" value="ACRNAN_scaffold33372.g28129"/>
</dbReference>
<dbReference type="Proteomes" id="UP000887540">
    <property type="component" value="Unplaced"/>
</dbReference>